<dbReference type="PANTHER" id="PTHR33284">
    <property type="entry name" value="RIBOSOMAL PROTEIN L25/GLN-TRNA SYNTHETASE, ANTI-CODON-BINDING DOMAIN-CONTAINING PROTEIN"/>
    <property type="match status" value="1"/>
</dbReference>
<dbReference type="Gene3D" id="2.40.240.10">
    <property type="entry name" value="Ribosomal Protein L25, Chain P"/>
    <property type="match status" value="1"/>
</dbReference>
<feature type="domain" description="Large ribosomal subunit protein bL25 L25" evidence="6">
    <location>
        <begin position="4"/>
        <end position="88"/>
    </location>
</feature>
<dbReference type="InterPro" id="IPR011035">
    <property type="entry name" value="Ribosomal_bL25/Gln-tRNA_synth"/>
</dbReference>
<evidence type="ECO:0000259" key="6">
    <source>
        <dbReference type="Pfam" id="PF01386"/>
    </source>
</evidence>
<keyword evidence="4" id="KW-0687">Ribonucleoprotein</keyword>
<dbReference type="InterPro" id="IPR020057">
    <property type="entry name" value="Ribosomal_bL25_b-dom"/>
</dbReference>
<dbReference type="InterPro" id="IPR020056">
    <property type="entry name" value="Rbsml_bL25/Gln-tRNA_synth_N"/>
</dbReference>
<dbReference type="GO" id="GO:0006412">
    <property type="term" value="P:translation"/>
    <property type="evidence" value="ECO:0007669"/>
    <property type="project" value="InterPro"/>
</dbReference>
<reference evidence="8" key="1">
    <citation type="submission" date="2018-06" db="EMBL/GenBank/DDBJ databases">
        <authorList>
            <person name="Zhirakovskaya E."/>
        </authorList>
    </citation>
    <scope>NUCLEOTIDE SEQUENCE</scope>
</reference>
<dbReference type="CDD" id="cd00495">
    <property type="entry name" value="Ribosomal_L25_TL5_CTC"/>
    <property type="match status" value="1"/>
</dbReference>
<evidence type="ECO:0000259" key="7">
    <source>
        <dbReference type="Pfam" id="PF14693"/>
    </source>
</evidence>
<dbReference type="HAMAP" id="MF_01334">
    <property type="entry name" value="Ribosomal_bL25_CTC"/>
    <property type="match status" value="1"/>
</dbReference>
<gene>
    <name evidence="8" type="ORF">MNBD_CPR01-141</name>
</gene>
<dbReference type="NCBIfam" id="TIGR00731">
    <property type="entry name" value="bL25_bact_ctc"/>
    <property type="match status" value="1"/>
</dbReference>
<evidence type="ECO:0000256" key="2">
    <source>
        <dbReference type="ARBA" id="ARBA00022884"/>
    </source>
</evidence>
<dbReference type="Pfam" id="PF01386">
    <property type="entry name" value="Ribosomal_L25p"/>
    <property type="match status" value="1"/>
</dbReference>
<dbReference type="GO" id="GO:0003735">
    <property type="term" value="F:structural constituent of ribosome"/>
    <property type="evidence" value="ECO:0007669"/>
    <property type="project" value="InterPro"/>
</dbReference>
<dbReference type="GO" id="GO:0008097">
    <property type="term" value="F:5S rRNA binding"/>
    <property type="evidence" value="ECO:0007669"/>
    <property type="project" value="InterPro"/>
</dbReference>
<feature type="domain" description="Large ribosomal subunit protein bL25 beta" evidence="7">
    <location>
        <begin position="96"/>
        <end position="175"/>
    </location>
</feature>
<keyword evidence="1" id="KW-0699">rRNA-binding</keyword>
<dbReference type="InterPro" id="IPR020930">
    <property type="entry name" value="Ribosomal_uL5_bac-type"/>
</dbReference>
<dbReference type="Gene3D" id="2.170.120.20">
    <property type="entry name" value="Ribosomal protein L25, beta domain"/>
    <property type="match status" value="1"/>
</dbReference>
<feature type="region of interest" description="Disordered" evidence="5">
    <location>
        <begin position="179"/>
        <end position="211"/>
    </location>
</feature>
<evidence type="ECO:0000256" key="5">
    <source>
        <dbReference type="SAM" id="MobiDB-lite"/>
    </source>
</evidence>
<dbReference type="PANTHER" id="PTHR33284:SF1">
    <property type="entry name" value="RIBOSOMAL PROTEIN L25_GLN-TRNA SYNTHETASE, ANTI-CODON-BINDING DOMAIN-CONTAINING PROTEIN"/>
    <property type="match status" value="1"/>
</dbReference>
<dbReference type="SUPFAM" id="SSF50715">
    <property type="entry name" value="Ribosomal protein L25-like"/>
    <property type="match status" value="1"/>
</dbReference>
<feature type="compositionally biased region" description="Acidic residues" evidence="5">
    <location>
        <begin position="179"/>
        <end position="197"/>
    </location>
</feature>
<keyword evidence="3 8" id="KW-0689">Ribosomal protein</keyword>
<feature type="compositionally biased region" description="Basic and acidic residues" evidence="5">
    <location>
        <begin position="198"/>
        <end position="211"/>
    </location>
</feature>
<evidence type="ECO:0000313" key="8">
    <source>
        <dbReference type="EMBL" id="VAW33086.1"/>
    </source>
</evidence>
<dbReference type="GO" id="GO:0022625">
    <property type="term" value="C:cytosolic large ribosomal subunit"/>
    <property type="evidence" value="ECO:0007669"/>
    <property type="project" value="TreeGrafter"/>
</dbReference>
<dbReference type="InterPro" id="IPR029751">
    <property type="entry name" value="Ribosomal_L25_dom"/>
</dbReference>
<keyword evidence="2" id="KW-0694">RNA-binding</keyword>
<dbReference type="EMBL" id="UOEV01000082">
    <property type="protein sequence ID" value="VAW33086.1"/>
    <property type="molecule type" value="Genomic_DNA"/>
</dbReference>
<name>A0A3B0VLQ9_9ZZZZ</name>
<protein>
    <submittedName>
        <fullName evidence="8">LSU ribosomal protein L25p</fullName>
    </submittedName>
</protein>
<accession>A0A3B0VLQ9</accession>
<dbReference type="AlphaFoldDB" id="A0A3B0VLQ9"/>
<sequence length="211" mass="23080">MITLTVEKRDATMRAKKIREEGNIPAVVYGPKQETVSVMLPRKEFEIAFNESGESSVIELSGLGSPMSVLVYDVDLDPVTSIPRHADFYAIEKGAKVEVAIPIVFIGEAPAVKSGANLVKVLREIEVEAEAANLPHTIEVDLSVLENVDDQIHAKDVVLPEGVVLITEPNEMVALAQETIEEEETEEATESPDIDSIEVEKKGKQEEESSE</sequence>
<evidence type="ECO:0000256" key="4">
    <source>
        <dbReference type="ARBA" id="ARBA00023274"/>
    </source>
</evidence>
<proteinExistence type="inferred from homology"/>
<evidence type="ECO:0000256" key="1">
    <source>
        <dbReference type="ARBA" id="ARBA00022730"/>
    </source>
</evidence>
<evidence type="ECO:0000256" key="3">
    <source>
        <dbReference type="ARBA" id="ARBA00022980"/>
    </source>
</evidence>
<dbReference type="Pfam" id="PF14693">
    <property type="entry name" value="Ribosomal_TL5_C"/>
    <property type="match status" value="1"/>
</dbReference>
<organism evidence="8">
    <name type="scientific">hydrothermal vent metagenome</name>
    <dbReference type="NCBI Taxonomy" id="652676"/>
    <lineage>
        <taxon>unclassified sequences</taxon>
        <taxon>metagenomes</taxon>
        <taxon>ecological metagenomes</taxon>
    </lineage>
</organism>
<dbReference type="InterPro" id="IPR001021">
    <property type="entry name" value="Ribosomal_bL25_long"/>
</dbReference>
<dbReference type="InterPro" id="IPR037121">
    <property type="entry name" value="Ribosomal_bL25_C"/>
</dbReference>